<reference evidence="17" key="2">
    <citation type="submission" date="2020-10" db="UniProtKB">
        <authorList>
            <consortium name="WormBaseParasite"/>
        </authorList>
    </citation>
    <scope>IDENTIFICATION</scope>
</reference>
<evidence type="ECO:0000256" key="1">
    <source>
        <dbReference type="ARBA" id="ARBA00004141"/>
    </source>
</evidence>
<feature type="transmembrane region" description="Helical" evidence="14">
    <location>
        <begin position="314"/>
        <end position="331"/>
    </location>
</feature>
<comment type="subcellular location">
    <subcellularLocation>
        <location evidence="1">Membrane</location>
        <topology evidence="1">Multi-pass membrane protein</topology>
    </subcellularLocation>
</comment>
<dbReference type="GO" id="GO:0030322">
    <property type="term" value="P:stabilization of membrane potential"/>
    <property type="evidence" value="ECO:0007669"/>
    <property type="project" value="TreeGrafter"/>
</dbReference>
<comment type="similarity">
    <text evidence="2 12">Belongs to the two pore domain potassium channel (TC 1.A.1.8) family.</text>
</comment>
<evidence type="ECO:0000256" key="6">
    <source>
        <dbReference type="ARBA" id="ARBA00022826"/>
    </source>
</evidence>
<evidence type="ECO:0000256" key="3">
    <source>
        <dbReference type="ARBA" id="ARBA00022448"/>
    </source>
</evidence>
<feature type="domain" description="Potassium channel" evidence="15">
    <location>
        <begin position="183"/>
        <end position="239"/>
    </location>
</feature>
<dbReference type="WBParaSite" id="Pan_g21570.t1">
    <property type="protein sequence ID" value="Pan_g21570.t1"/>
    <property type="gene ID" value="Pan_g21570"/>
</dbReference>
<dbReference type="InterPro" id="IPR003280">
    <property type="entry name" value="2pore_dom_K_chnl"/>
</dbReference>
<dbReference type="Proteomes" id="UP000492821">
    <property type="component" value="Unassembled WGS sequence"/>
</dbReference>
<dbReference type="GO" id="GO:0022841">
    <property type="term" value="F:potassium ion leak channel activity"/>
    <property type="evidence" value="ECO:0007669"/>
    <property type="project" value="TreeGrafter"/>
</dbReference>
<feature type="transmembrane region" description="Helical" evidence="14">
    <location>
        <begin position="185"/>
        <end position="206"/>
    </location>
</feature>
<feature type="domain" description="Potassium channel" evidence="15">
    <location>
        <begin position="287"/>
        <end position="361"/>
    </location>
</feature>
<keyword evidence="16" id="KW-1185">Reference proteome</keyword>
<evidence type="ECO:0000313" key="17">
    <source>
        <dbReference type="WBParaSite" id="Pan_g21570.t1"/>
    </source>
</evidence>
<dbReference type="InterPro" id="IPR003092">
    <property type="entry name" value="2pore_dom_K_chnl_TASK"/>
</dbReference>
<name>A0A7E4VKE1_PANRE</name>
<feature type="transmembrane region" description="Helical" evidence="14">
    <location>
        <begin position="343"/>
        <end position="366"/>
    </location>
</feature>
<dbReference type="AlphaFoldDB" id="A0A7E4VKE1"/>
<evidence type="ECO:0000256" key="11">
    <source>
        <dbReference type="ARBA" id="ARBA00023303"/>
    </source>
</evidence>
<evidence type="ECO:0000313" key="16">
    <source>
        <dbReference type="Proteomes" id="UP000492821"/>
    </source>
</evidence>
<dbReference type="PRINTS" id="PR01333">
    <property type="entry name" value="2POREKCHANEL"/>
</dbReference>
<dbReference type="GO" id="GO:0015271">
    <property type="term" value="F:outward rectifier potassium channel activity"/>
    <property type="evidence" value="ECO:0007669"/>
    <property type="project" value="TreeGrafter"/>
</dbReference>
<feature type="region of interest" description="Disordered" evidence="13">
    <location>
        <begin position="455"/>
        <end position="476"/>
    </location>
</feature>
<evidence type="ECO:0000256" key="8">
    <source>
        <dbReference type="ARBA" id="ARBA00022989"/>
    </source>
</evidence>
<keyword evidence="6" id="KW-0631">Potassium channel</keyword>
<keyword evidence="7" id="KW-0630">Potassium</keyword>
<keyword evidence="4" id="KW-0633">Potassium transport</keyword>
<evidence type="ECO:0000256" key="2">
    <source>
        <dbReference type="ARBA" id="ARBA00006666"/>
    </source>
</evidence>
<feature type="transmembrane region" description="Helical" evidence="14">
    <location>
        <begin position="218"/>
        <end position="240"/>
    </location>
</feature>
<evidence type="ECO:0000256" key="4">
    <source>
        <dbReference type="ARBA" id="ARBA00022538"/>
    </source>
</evidence>
<accession>A0A7E4VKE1</accession>
<evidence type="ECO:0000256" key="13">
    <source>
        <dbReference type="SAM" id="MobiDB-lite"/>
    </source>
</evidence>
<sequence>MHIRGAPETDFEKRQRIVRNYIKARANCIVLRIDHGINEDLSPFGFHFELDKPKFIARKKELRRLKLTKWFHWIALYHHKYGIRHLLLVGLIILYTLLGAAIFNAIEGPQEEKELEVLVKSVYDLIRNLANETLYVAESSEPLELKREEISVLIQDYYKTMLDTEGRYAGSALHKQENLELRRTWHYGSAVFYAMTLFTTIGYGTIACHTVMGQALSLIYAGLGIPIMLVVLGDVGTLFLRLFTKIYALTIIKFRQLVEFIKNLRQPGSCVAYNEEFQLPILISLSMAVFYIFICACVVHFFDWQEGSYDGLAMWESFYFSAISFMTIGLGDVMPNNIHYSPWLALMFLLGLAIVGMINSVAYIRLETSFFNGISMLEKGLERIHAEHHPRGFEVFRHLSPLIEICAMAMPIIPDVIDFEYDSTGRRSIGIQAGAGVLLSDKMPIPKFGRVQSARYRRPTPSPLPQRQRAPTLGAFSGNSVSPYILKGSDL</sequence>
<evidence type="ECO:0000256" key="5">
    <source>
        <dbReference type="ARBA" id="ARBA00022692"/>
    </source>
</evidence>
<keyword evidence="8 14" id="KW-1133">Transmembrane helix</keyword>
<evidence type="ECO:0000256" key="14">
    <source>
        <dbReference type="SAM" id="Phobius"/>
    </source>
</evidence>
<keyword evidence="3 12" id="KW-0813">Transport</keyword>
<dbReference type="Pfam" id="PF07885">
    <property type="entry name" value="Ion_trans_2"/>
    <property type="match status" value="2"/>
</dbReference>
<keyword evidence="5 12" id="KW-0812">Transmembrane</keyword>
<feature type="transmembrane region" description="Helical" evidence="14">
    <location>
        <begin position="86"/>
        <end position="106"/>
    </location>
</feature>
<keyword evidence="11 12" id="KW-0407">Ion channel</keyword>
<evidence type="ECO:0000256" key="12">
    <source>
        <dbReference type="RuleBase" id="RU003857"/>
    </source>
</evidence>
<evidence type="ECO:0000256" key="10">
    <source>
        <dbReference type="ARBA" id="ARBA00023136"/>
    </source>
</evidence>
<protein>
    <submittedName>
        <fullName evidence="17">Ion_trans_2 domain-containing protein</fullName>
    </submittedName>
</protein>
<evidence type="ECO:0000256" key="7">
    <source>
        <dbReference type="ARBA" id="ARBA00022958"/>
    </source>
</evidence>
<feature type="transmembrane region" description="Helical" evidence="14">
    <location>
        <begin position="281"/>
        <end position="302"/>
    </location>
</feature>
<proteinExistence type="inferred from homology"/>
<keyword evidence="10 14" id="KW-0472">Membrane</keyword>
<dbReference type="PANTHER" id="PTHR11003:SF66">
    <property type="entry name" value="POTASSIUM CHANNEL DOMAIN-CONTAINING PROTEIN"/>
    <property type="match status" value="1"/>
</dbReference>
<dbReference type="SUPFAM" id="SSF81324">
    <property type="entry name" value="Voltage-gated potassium channels"/>
    <property type="match status" value="2"/>
</dbReference>
<keyword evidence="9 12" id="KW-0406">Ion transport</keyword>
<dbReference type="InterPro" id="IPR013099">
    <property type="entry name" value="K_chnl_dom"/>
</dbReference>
<dbReference type="GO" id="GO:0005886">
    <property type="term" value="C:plasma membrane"/>
    <property type="evidence" value="ECO:0007669"/>
    <property type="project" value="TreeGrafter"/>
</dbReference>
<evidence type="ECO:0000259" key="15">
    <source>
        <dbReference type="Pfam" id="PF07885"/>
    </source>
</evidence>
<dbReference type="Gene3D" id="1.10.287.70">
    <property type="match status" value="1"/>
</dbReference>
<dbReference type="PRINTS" id="PR01095">
    <property type="entry name" value="TASKCHANNEL"/>
</dbReference>
<reference evidence="16" key="1">
    <citation type="journal article" date="2013" name="Genetics">
        <title>The draft genome and transcriptome of Panagrellus redivivus are shaped by the harsh demands of a free-living lifestyle.</title>
        <authorList>
            <person name="Srinivasan J."/>
            <person name="Dillman A.R."/>
            <person name="Macchietto M.G."/>
            <person name="Heikkinen L."/>
            <person name="Lakso M."/>
            <person name="Fracchia K.M."/>
            <person name="Antoshechkin I."/>
            <person name="Mortazavi A."/>
            <person name="Wong G."/>
            <person name="Sternberg P.W."/>
        </authorList>
    </citation>
    <scope>NUCLEOTIDE SEQUENCE [LARGE SCALE GENOMIC DNA]</scope>
    <source>
        <strain evidence="16">MT8872</strain>
    </source>
</reference>
<dbReference type="PANTHER" id="PTHR11003">
    <property type="entry name" value="POTASSIUM CHANNEL, SUBFAMILY K"/>
    <property type="match status" value="1"/>
</dbReference>
<organism evidence="16 17">
    <name type="scientific">Panagrellus redivivus</name>
    <name type="common">Microworm</name>
    <dbReference type="NCBI Taxonomy" id="6233"/>
    <lineage>
        <taxon>Eukaryota</taxon>
        <taxon>Metazoa</taxon>
        <taxon>Ecdysozoa</taxon>
        <taxon>Nematoda</taxon>
        <taxon>Chromadorea</taxon>
        <taxon>Rhabditida</taxon>
        <taxon>Tylenchina</taxon>
        <taxon>Panagrolaimomorpha</taxon>
        <taxon>Panagrolaimoidea</taxon>
        <taxon>Panagrolaimidae</taxon>
        <taxon>Panagrellus</taxon>
    </lineage>
</organism>
<evidence type="ECO:0000256" key="9">
    <source>
        <dbReference type="ARBA" id="ARBA00023065"/>
    </source>
</evidence>